<evidence type="ECO:0000256" key="1">
    <source>
        <dbReference type="SAM" id="MobiDB-lite"/>
    </source>
</evidence>
<sequence>MEPRAEGPVAGSQQPEQKELPQIETSGSVTSGCDISPRYPGIKEYFPVTSCTKDVKSHLRQVKVSQPTVPTEKDLIPARVGLFSDDGSTRTICPRHRVELGQMWRTSRKCAHPLHGTRKNKPERGAGLDMSKYIMEKWNELVPVGAGICKACRNDHKATQGGPVARIEQSTTVIHIHEYQLDPTAQPSTSYNEPSSPIEAKKWPLQISLIKLAPLYNCIISALGEQHPPSCDEGSTSDVFSSASQDSLTAGETSQEWQPTPQVQMKLHSLNNLRIADGRVSPVRSELSTVVESISSPTVRYHKRKGAQAVETVLEAIAPGQSKWLLQQICAASKKNHSLGLDEQIAKDMKALLMSAKNYLKTDYKLHVSRVEPCADHCSVYALSTSEPEYLGQCEHEHNVSCDRCEELRNVLVDLQLSLSSSAVKYSLQKHLDVGKHLVKLERESNYDTIKKKWAETCKELSGRYVHHAATSSPSSSVAANADNPVLLGWALKATRKSVRFTENIKAYLKEKFLEGEETGRKANPSDVASKIKTLRTATGEKMFANNEWIVANQVARYFSRLSSLYRSGRLELDLASLGLTQDEEEDYVSEEEEISTWLEIRRELEL</sequence>
<reference evidence="2" key="1">
    <citation type="journal article" date="2023" name="G3 (Bethesda)">
        <title>Whole genome assembly and annotation of the endangered Caribbean coral Acropora cervicornis.</title>
        <authorList>
            <person name="Selwyn J.D."/>
            <person name="Vollmer S.V."/>
        </authorList>
    </citation>
    <scope>NUCLEOTIDE SEQUENCE</scope>
    <source>
        <strain evidence="2">K2</strain>
    </source>
</reference>
<dbReference type="EMBL" id="JARQWQ010000043">
    <property type="protein sequence ID" value="KAK2558697.1"/>
    <property type="molecule type" value="Genomic_DNA"/>
</dbReference>
<comment type="caution">
    <text evidence="2">The sequence shown here is derived from an EMBL/GenBank/DDBJ whole genome shotgun (WGS) entry which is preliminary data.</text>
</comment>
<reference evidence="2" key="2">
    <citation type="journal article" date="2023" name="Science">
        <title>Genomic signatures of disease resistance in endangered staghorn corals.</title>
        <authorList>
            <person name="Vollmer S.V."/>
            <person name="Selwyn J.D."/>
            <person name="Despard B.A."/>
            <person name="Roesel C.L."/>
        </authorList>
    </citation>
    <scope>NUCLEOTIDE SEQUENCE</scope>
    <source>
        <strain evidence="2">K2</strain>
    </source>
</reference>
<evidence type="ECO:0000313" key="2">
    <source>
        <dbReference type="EMBL" id="KAK2558697.1"/>
    </source>
</evidence>
<protein>
    <submittedName>
        <fullName evidence="2">Uncharacterized protein</fullName>
    </submittedName>
</protein>
<proteinExistence type="predicted"/>
<accession>A0AAD9QCC7</accession>
<dbReference type="AlphaFoldDB" id="A0AAD9QCC7"/>
<dbReference type="PANTHER" id="PTHR33845">
    <property type="entry name" value="C2H2-TYPE DOMAIN-CONTAINING PROTEIN"/>
    <property type="match status" value="1"/>
</dbReference>
<feature type="compositionally biased region" description="Polar residues" evidence="1">
    <location>
        <begin position="233"/>
        <end position="260"/>
    </location>
</feature>
<gene>
    <name evidence="2" type="ORF">P5673_018902</name>
</gene>
<evidence type="ECO:0000313" key="3">
    <source>
        <dbReference type="Proteomes" id="UP001249851"/>
    </source>
</evidence>
<name>A0AAD9QCC7_ACRCE</name>
<feature type="region of interest" description="Disordered" evidence="1">
    <location>
        <begin position="229"/>
        <end position="260"/>
    </location>
</feature>
<keyword evidence="3" id="KW-1185">Reference proteome</keyword>
<feature type="region of interest" description="Disordered" evidence="1">
    <location>
        <begin position="1"/>
        <end position="34"/>
    </location>
</feature>
<feature type="compositionally biased region" description="Polar residues" evidence="1">
    <location>
        <begin position="23"/>
        <end position="33"/>
    </location>
</feature>
<organism evidence="2 3">
    <name type="scientific">Acropora cervicornis</name>
    <name type="common">Staghorn coral</name>
    <dbReference type="NCBI Taxonomy" id="6130"/>
    <lineage>
        <taxon>Eukaryota</taxon>
        <taxon>Metazoa</taxon>
        <taxon>Cnidaria</taxon>
        <taxon>Anthozoa</taxon>
        <taxon>Hexacorallia</taxon>
        <taxon>Scleractinia</taxon>
        <taxon>Astrocoeniina</taxon>
        <taxon>Acroporidae</taxon>
        <taxon>Acropora</taxon>
    </lineage>
</organism>
<dbReference type="PANTHER" id="PTHR33845:SF1">
    <property type="entry name" value="C2H2-TYPE DOMAIN-CONTAINING PROTEIN"/>
    <property type="match status" value="1"/>
</dbReference>
<dbReference type="Proteomes" id="UP001249851">
    <property type="component" value="Unassembled WGS sequence"/>
</dbReference>